<accession>A0A517Y2T2</accession>
<evidence type="ECO:0000313" key="4">
    <source>
        <dbReference type="Proteomes" id="UP000319576"/>
    </source>
</evidence>
<dbReference type="Pfam" id="PF01957">
    <property type="entry name" value="NfeD"/>
    <property type="match status" value="1"/>
</dbReference>
<organism evidence="3 4">
    <name type="scientific">Urbifossiella limnaea</name>
    <dbReference type="NCBI Taxonomy" id="2528023"/>
    <lineage>
        <taxon>Bacteria</taxon>
        <taxon>Pseudomonadati</taxon>
        <taxon>Planctomycetota</taxon>
        <taxon>Planctomycetia</taxon>
        <taxon>Gemmatales</taxon>
        <taxon>Gemmataceae</taxon>
        <taxon>Urbifossiella</taxon>
    </lineage>
</organism>
<feature type="transmembrane region" description="Helical" evidence="1">
    <location>
        <begin position="108"/>
        <end position="126"/>
    </location>
</feature>
<dbReference type="KEGG" id="uli:ETAA1_60660"/>
<protein>
    <recommendedName>
        <fullName evidence="2">NfeD-like C-terminal domain-containing protein</fullName>
    </recommendedName>
</protein>
<proteinExistence type="predicted"/>
<evidence type="ECO:0000259" key="2">
    <source>
        <dbReference type="Pfam" id="PF01957"/>
    </source>
</evidence>
<keyword evidence="4" id="KW-1185">Reference proteome</keyword>
<dbReference type="RefSeq" id="WP_145244250.1">
    <property type="nucleotide sequence ID" value="NZ_CP036273.1"/>
</dbReference>
<reference evidence="3 4" key="1">
    <citation type="submission" date="2019-02" db="EMBL/GenBank/DDBJ databases">
        <title>Deep-cultivation of Planctomycetes and their phenomic and genomic characterization uncovers novel biology.</title>
        <authorList>
            <person name="Wiegand S."/>
            <person name="Jogler M."/>
            <person name="Boedeker C."/>
            <person name="Pinto D."/>
            <person name="Vollmers J."/>
            <person name="Rivas-Marin E."/>
            <person name="Kohn T."/>
            <person name="Peeters S.H."/>
            <person name="Heuer A."/>
            <person name="Rast P."/>
            <person name="Oberbeckmann S."/>
            <person name="Bunk B."/>
            <person name="Jeske O."/>
            <person name="Meyerdierks A."/>
            <person name="Storesund J.E."/>
            <person name="Kallscheuer N."/>
            <person name="Luecker S."/>
            <person name="Lage O.M."/>
            <person name="Pohl T."/>
            <person name="Merkel B.J."/>
            <person name="Hornburger P."/>
            <person name="Mueller R.-W."/>
            <person name="Bruemmer F."/>
            <person name="Labrenz M."/>
            <person name="Spormann A.M."/>
            <person name="Op den Camp H."/>
            <person name="Overmann J."/>
            <person name="Amann R."/>
            <person name="Jetten M.S.M."/>
            <person name="Mascher T."/>
            <person name="Medema M.H."/>
            <person name="Devos D.P."/>
            <person name="Kaster A.-K."/>
            <person name="Ovreas L."/>
            <person name="Rohde M."/>
            <person name="Galperin M.Y."/>
            <person name="Jogler C."/>
        </authorList>
    </citation>
    <scope>NUCLEOTIDE SEQUENCE [LARGE SCALE GENOMIC DNA]</scope>
    <source>
        <strain evidence="3 4">ETA_A1</strain>
    </source>
</reference>
<dbReference type="Gene3D" id="2.40.50.140">
    <property type="entry name" value="Nucleic acid-binding proteins"/>
    <property type="match status" value="1"/>
</dbReference>
<sequence length="232" mass="23607">MSARVVRVGDLGTALTAMSPSGVVELDGRRLDARSDGAPIPAGAAVVVLRGDPTGYVVRAVGPDQPIPQLPDAGAEIVRPEFMRNSAEVRRVEAADEAKLRRRWKVAARWRVVAGVFGGLIGGQILGDALAPPQVVLYRGHAEGGLGLAVGWAVGAALKLAGPLFRWSTLAGHAALASSLGGAAVGYWLAGDPHSFGQSAGAAAAGALVGVVAGWFVATRLELVFGGPEGPE</sequence>
<evidence type="ECO:0000256" key="1">
    <source>
        <dbReference type="SAM" id="Phobius"/>
    </source>
</evidence>
<evidence type="ECO:0000313" key="3">
    <source>
        <dbReference type="EMBL" id="QDU24055.1"/>
    </source>
</evidence>
<feature type="transmembrane region" description="Helical" evidence="1">
    <location>
        <begin position="170"/>
        <end position="190"/>
    </location>
</feature>
<feature type="domain" description="NfeD-like C-terminal" evidence="2">
    <location>
        <begin position="8"/>
        <end position="50"/>
    </location>
</feature>
<dbReference type="EMBL" id="CP036273">
    <property type="protein sequence ID" value="QDU24055.1"/>
    <property type="molecule type" value="Genomic_DNA"/>
</dbReference>
<dbReference type="InterPro" id="IPR012340">
    <property type="entry name" value="NA-bd_OB-fold"/>
</dbReference>
<dbReference type="AlphaFoldDB" id="A0A517Y2T2"/>
<keyword evidence="1" id="KW-1133">Transmembrane helix</keyword>
<name>A0A517Y2T2_9BACT</name>
<keyword evidence="1" id="KW-0472">Membrane</keyword>
<dbReference type="Proteomes" id="UP000319576">
    <property type="component" value="Chromosome"/>
</dbReference>
<gene>
    <name evidence="3" type="ORF">ETAA1_60660</name>
</gene>
<dbReference type="InterPro" id="IPR002810">
    <property type="entry name" value="NfeD-like_C"/>
</dbReference>
<keyword evidence="1" id="KW-0812">Transmembrane</keyword>
<feature type="transmembrane region" description="Helical" evidence="1">
    <location>
        <begin position="138"/>
        <end position="158"/>
    </location>
</feature>
<feature type="transmembrane region" description="Helical" evidence="1">
    <location>
        <begin position="196"/>
        <end position="218"/>
    </location>
</feature>